<dbReference type="PROSITE" id="PS50125">
    <property type="entry name" value="GUANYLATE_CYCLASE_2"/>
    <property type="match status" value="1"/>
</dbReference>
<dbReference type="EMBL" id="CP049057">
    <property type="protein sequence ID" value="QIE59444.1"/>
    <property type="molecule type" value="Genomic_DNA"/>
</dbReference>
<protein>
    <submittedName>
        <fullName evidence="3">Adenylate/guanylate cyclase domain-containing protein</fullName>
    </submittedName>
</protein>
<evidence type="ECO:0000256" key="1">
    <source>
        <dbReference type="SAM" id="Phobius"/>
    </source>
</evidence>
<feature type="transmembrane region" description="Helical" evidence="1">
    <location>
        <begin position="12"/>
        <end position="30"/>
    </location>
</feature>
<evidence type="ECO:0000313" key="4">
    <source>
        <dbReference type="Proteomes" id="UP000505306"/>
    </source>
</evidence>
<dbReference type="PANTHER" id="PTHR43081:SF1">
    <property type="entry name" value="ADENYLATE CYCLASE, TERMINAL-DIFFERENTIATION SPECIFIC"/>
    <property type="match status" value="1"/>
</dbReference>
<dbReference type="Proteomes" id="UP000505306">
    <property type="component" value="Chromosome"/>
</dbReference>
<proteinExistence type="predicted"/>
<keyword evidence="1" id="KW-1133">Transmembrane helix</keyword>
<dbReference type="InterPro" id="IPR050697">
    <property type="entry name" value="Adenylyl/Guanylyl_Cyclase_3/4"/>
</dbReference>
<dbReference type="KEGG" id="mgel:G5B37_07660"/>
<gene>
    <name evidence="3" type="ORF">G5B37_07660</name>
</gene>
<dbReference type="CDD" id="cd07302">
    <property type="entry name" value="CHD"/>
    <property type="match status" value="1"/>
</dbReference>
<keyword evidence="1" id="KW-0812">Transmembrane</keyword>
<feature type="transmembrane region" description="Helical" evidence="1">
    <location>
        <begin position="133"/>
        <end position="157"/>
    </location>
</feature>
<keyword evidence="1" id="KW-0472">Membrane</keyword>
<dbReference type="PANTHER" id="PTHR43081">
    <property type="entry name" value="ADENYLATE CYCLASE, TERMINAL-DIFFERENTIATION SPECIFIC-RELATED"/>
    <property type="match status" value="1"/>
</dbReference>
<accession>A0A6G6GLP6</accession>
<feature type="transmembrane region" description="Helical" evidence="1">
    <location>
        <begin position="90"/>
        <end position="113"/>
    </location>
</feature>
<dbReference type="SUPFAM" id="SSF55073">
    <property type="entry name" value="Nucleotide cyclase"/>
    <property type="match status" value="1"/>
</dbReference>
<dbReference type="GO" id="GO:0035556">
    <property type="term" value="P:intracellular signal transduction"/>
    <property type="evidence" value="ECO:0007669"/>
    <property type="project" value="InterPro"/>
</dbReference>
<dbReference type="InterPro" id="IPR029787">
    <property type="entry name" value="Nucleotide_cyclase"/>
</dbReference>
<feature type="transmembrane region" description="Helical" evidence="1">
    <location>
        <begin position="50"/>
        <end position="78"/>
    </location>
</feature>
<dbReference type="InterPro" id="IPR001054">
    <property type="entry name" value="A/G_cyclase"/>
</dbReference>
<sequence length="367" mass="41631">MTLLSAKTRYYFQRILPFGIIWLVLAWMFLSTEYAALGDFAHGPKTAIKVTPLILLFACSAVFVIGCIVGVLEVFFVNRLFEKRSLPQKIIGKFCIYAVLLSILILVSYLIAASIEMDTSIFDKKVWKRYTEFFFSITYVSTLLQVGFSLLLSLLYAEISDNLGSQVLLNFFTGKYHKPTRESRIFMFVDMKDSTTIAEAVGSTTYFKLLQSYYYDFSNAIINNYGEVYQYVGDEIVITWKVKKGLNQNYCVRCFFDMEKALQNKSKFYLRKFGVVPQFKAGMHCGEVTTGEIGALKKDIFFTGDVLNTTARILGLCSTYQKNLLLSKELVKQLSLGSEYVAEDLGSPQLKGKVNSINVMSVEQVSQ</sequence>
<dbReference type="AlphaFoldDB" id="A0A6G6GLP6"/>
<evidence type="ECO:0000313" key="3">
    <source>
        <dbReference type="EMBL" id="QIE59444.1"/>
    </source>
</evidence>
<feature type="domain" description="Guanylate cyclase" evidence="2">
    <location>
        <begin position="185"/>
        <end position="314"/>
    </location>
</feature>
<organism evidence="3 4">
    <name type="scientific">Rasiella rasia</name>
    <dbReference type="NCBI Taxonomy" id="2744027"/>
    <lineage>
        <taxon>Bacteria</taxon>
        <taxon>Pseudomonadati</taxon>
        <taxon>Bacteroidota</taxon>
        <taxon>Flavobacteriia</taxon>
        <taxon>Flavobacteriales</taxon>
        <taxon>Flavobacteriaceae</taxon>
        <taxon>Rasiella</taxon>
    </lineage>
</organism>
<keyword evidence="4" id="KW-1185">Reference proteome</keyword>
<dbReference type="GO" id="GO:0004016">
    <property type="term" value="F:adenylate cyclase activity"/>
    <property type="evidence" value="ECO:0007669"/>
    <property type="project" value="UniProtKB-ARBA"/>
</dbReference>
<dbReference type="RefSeq" id="WP_164679459.1">
    <property type="nucleotide sequence ID" value="NZ_CP049057.1"/>
</dbReference>
<reference evidence="3 4" key="1">
    <citation type="submission" date="2020-02" db="EMBL/GenBank/DDBJ databases">
        <title>Complete genome sequence of Flavobacteriaceae bacterium.</title>
        <authorList>
            <person name="Kim S.-J."/>
            <person name="Kim Y.-S."/>
            <person name="Kim K.-H."/>
        </authorList>
    </citation>
    <scope>NUCLEOTIDE SEQUENCE [LARGE SCALE GENOMIC DNA]</scope>
    <source>
        <strain evidence="3 4">RR4-40</strain>
    </source>
</reference>
<dbReference type="GO" id="GO:0009190">
    <property type="term" value="P:cyclic nucleotide biosynthetic process"/>
    <property type="evidence" value="ECO:0007669"/>
    <property type="project" value="InterPro"/>
</dbReference>
<dbReference type="Gene3D" id="3.30.70.1230">
    <property type="entry name" value="Nucleotide cyclase"/>
    <property type="match status" value="1"/>
</dbReference>
<name>A0A6G6GLP6_9FLAO</name>
<evidence type="ECO:0000259" key="2">
    <source>
        <dbReference type="PROSITE" id="PS50125"/>
    </source>
</evidence>
<dbReference type="Pfam" id="PF00211">
    <property type="entry name" value="Guanylate_cyc"/>
    <property type="match status" value="1"/>
</dbReference>